<gene>
    <name evidence="3" type="ORF">SOCEGT47_050290</name>
</gene>
<sequence length="214" mass="23526">MLGAVEPLSTASLSVDEYIARERAADGKSEYLDGRTHAMAGGSPRHNLVAANLTAAIRTRLRGTPCVALTSDQRILIEDTGLYTYPDLAVVCGGVRVHPVFTDTVVNPTVLAEVLSPSTEAYDRGAKFAHYRRIESLREVLLVARDERFVERFVRLDGGDTWRLDTWADEGAAVPLESVGVQVPLDEIYEGLEQLPPEDAPPPPTRLPRPKPRR</sequence>
<organism evidence="3 4">
    <name type="scientific">Sorangium cellulosum</name>
    <name type="common">Polyangium cellulosum</name>
    <dbReference type="NCBI Taxonomy" id="56"/>
    <lineage>
        <taxon>Bacteria</taxon>
        <taxon>Pseudomonadati</taxon>
        <taxon>Myxococcota</taxon>
        <taxon>Polyangia</taxon>
        <taxon>Polyangiales</taxon>
        <taxon>Polyangiaceae</taxon>
        <taxon>Sorangium</taxon>
    </lineage>
</organism>
<evidence type="ECO:0000259" key="2">
    <source>
        <dbReference type="Pfam" id="PF05685"/>
    </source>
</evidence>
<dbReference type="Proteomes" id="UP000295781">
    <property type="component" value="Chromosome"/>
</dbReference>
<protein>
    <recommendedName>
        <fullName evidence="2">Putative restriction endonuclease domain-containing protein</fullName>
    </recommendedName>
</protein>
<dbReference type="SUPFAM" id="SSF52980">
    <property type="entry name" value="Restriction endonuclease-like"/>
    <property type="match status" value="1"/>
</dbReference>
<dbReference type="InterPro" id="IPR011335">
    <property type="entry name" value="Restrct_endonuc-II-like"/>
</dbReference>
<dbReference type="InterPro" id="IPR012296">
    <property type="entry name" value="Nuclease_put_TT1808"/>
</dbReference>
<evidence type="ECO:0000256" key="1">
    <source>
        <dbReference type="SAM" id="MobiDB-lite"/>
    </source>
</evidence>
<evidence type="ECO:0000313" key="3">
    <source>
        <dbReference type="EMBL" id="AUX24491.1"/>
    </source>
</evidence>
<dbReference type="EMBL" id="CP012670">
    <property type="protein sequence ID" value="AUX24491.1"/>
    <property type="molecule type" value="Genomic_DNA"/>
</dbReference>
<feature type="region of interest" description="Disordered" evidence="1">
    <location>
        <begin position="192"/>
        <end position="214"/>
    </location>
</feature>
<proteinExistence type="predicted"/>
<feature type="domain" description="Putative restriction endonuclease" evidence="2">
    <location>
        <begin position="16"/>
        <end position="177"/>
    </location>
</feature>
<feature type="compositionally biased region" description="Pro residues" evidence="1">
    <location>
        <begin position="198"/>
        <end position="207"/>
    </location>
</feature>
<reference evidence="3 4" key="1">
    <citation type="submission" date="2015-09" db="EMBL/GenBank/DDBJ databases">
        <title>Sorangium comparison.</title>
        <authorList>
            <person name="Zaburannyi N."/>
            <person name="Bunk B."/>
            <person name="Overmann J."/>
            <person name="Mueller R."/>
        </authorList>
    </citation>
    <scope>NUCLEOTIDE SEQUENCE [LARGE SCALE GENOMIC DNA]</scope>
    <source>
        <strain evidence="3 4">So ceGT47</strain>
    </source>
</reference>
<evidence type="ECO:0000313" key="4">
    <source>
        <dbReference type="Proteomes" id="UP000295781"/>
    </source>
</evidence>
<dbReference type="Pfam" id="PF05685">
    <property type="entry name" value="Uma2"/>
    <property type="match status" value="1"/>
</dbReference>
<dbReference type="AlphaFoldDB" id="A0A4P2Q5J5"/>
<dbReference type="InterPro" id="IPR008538">
    <property type="entry name" value="Uma2"/>
</dbReference>
<dbReference type="PANTHER" id="PTHR36558">
    <property type="entry name" value="GLR1098 PROTEIN"/>
    <property type="match status" value="1"/>
</dbReference>
<name>A0A4P2Q5J5_SORCE</name>
<dbReference type="OrthoDB" id="5503005at2"/>
<dbReference type="Gene3D" id="3.90.1570.10">
    <property type="entry name" value="tt1808, chain A"/>
    <property type="match status" value="1"/>
</dbReference>
<accession>A0A4P2Q5J5</accession>
<dbReference type="CDD" id="cd06260">
    <property type="entry name" value="DUF820-like"/>
    <property type="match status" value="1"/>
</dbReference>
<dbReference type="PANTHER" id="PTHR36558:SF1">
    <property type="entry name" value="RESTRICTION ENDONUCLEASE DOMAIN-CONTAINING PROTEIN-RELATED"/>
    <property type="match status" value="1"/>
</dbReference>